<comment type="caution">
    <text evidence="3">The sequence shown here is derived from an EMBL/GenBank/DDBJ whole genome shotgun (WGS) entry which is preliminary data.</text>
</comment>
<dbReference type="Pfam" id="PF25829">
    <property type="entry name" value="DUF7953"/>
    <property type="match status" value="1"/>
</dbReference>
<evidence type="ECO:0000313" key="4">
    <source>
        <dbReference type="Proteomes" id="UP001445335"/>
    </source>
</evidence>
<keyword evidence="1" id="KW-0472">Membrane</keyword>
<sequence>MLALCQGAAGVQVFLTELTLFSASHRLRIEGGLTIYMRCDNTDINLPEVKETGRQYAWAAEDKPLTTLTRGGCKTCGVFEDRRIPFIDDNVYGAPWALCEADFEASPSHDLRVSAAGQFSVTLHCPECAPPSPLPPPPALPPALPPAAAPAPAASWPAHSPIMAASDESALVRGGGNDGGAGGARALPLSAVVGIAAAVAAVSGVAAGVALAMHCRRRRVRLAEERQRAFEAVFSDPELELEEVAAEDAKLFSWSRLGPRWARLRDTSVSTTF</sequence>
<keyword evidence="4" id="KW-1185">Reference proteome</keyword>
<keyword evidence="1" id="KW-0812">Transmembrane</keyword>
<dbReference type="Proteomes" id="UP001445335">
    <property type="component" value="Unassembled WGS sequence"/>
</dbReference>
<feature type="transmembrane region" description="Helical" evidence="1">
    <location>
        <begin position="191"/>
        <end position="212"/>
    </location>
</feature>
<dbReference type="PANTHER" id="PTHR33780:SF3">
    <property type="entry name" value="EXPRESSED PROTEIN"/>
    <property type="match status" value="1"/>
</dbReference>
<dbReference type="PANTHER" id="PTHR33780">
    <property type="entry name" value="EXPRESSED PROTEIN"/>
    <property type="match status" value="1"/>
</dbReference>
<organism evidence="3 4">
    <name type="scientific">Elliptochloris bilobata</name>
    <dbReference type="NCBI Taxonomy" id="381761"/>
    <lineage>
        <taxon>Eukaryota</taxon>
        <taxon>Viridiplantae</taxon>
        <taxon>Chlorophyta</taxon>
        <taxon>core chlorophytes</taxon>
        <taxon>Trebouxiophyceae</taxon>
        <taxon>Trebouxiophyceae incertae sedis</taxon>
        <taxon>Elliptochloris clade</taxon>
        <taxon>Elliptochloris</taxon>
    </lineage>
</organism>
<reference evidence="3 4" key="1">
    <citation type="journal article" date="2024" name="Nat. Commun.">
        <title>Phylogenomics reveals the evolutionary origins of lichenization in chlorophyte algae.</title>
        <authorList>
            <person name="Puginier C."/>
            <person name="Libourel C."/>
            <person name="Otte J."/>
            <person name="Skaloud P."/>
            <person name="Haon M."/>
            <person name="Grisel S."/>
            <person name="Petersen M."/>
            <person name="Berrin J.G."/>
            <person name="Delaux P.M."/>
            <person name="Dal Grande F."/>
            <person name="Keller J."/>
        </authorList>
    </citation>
    <scope>NUCLEOTIDE SEQUENCE [LARGE SCALE GENOMIC DNA]</scope>
    <source>
        <strain evidence="3 4">SAG 245.80</strain>
    </source>
</reference>
<dbReference type="EMBL" id="JALJOU010000012">
    <property type="protein sequence ID" value="KAK9840761.1"/>
    <property type="molecule type" value="Genomic_DNA"/>
</dbReference>
<gene>
    <name evidence="3" type="ORF">WJX81_003093</name>
</gene>
<protein>
    <recommendedName>
        <fullName evidence="2">DUF7953 domain-containing protein</fullName>
    </recommendedName>
</protein>
<keyword evidence="1" id="KW-1133">Transmembrane helix</keyword>
<evidence type="ECO:0000259" key="2">
    <source>
        <dbReference type="Pfam" id="PF25829"/>
    </source>
</evidence>
<evidence type="ECO:0000313" key="3">
    <source>
        <dbReference type="EMBL" id="KAK9840761.1"/>
    </source>
</evidence>
<name>A0AAW1S5R8_9CHLO</name>
<proteinExistence type="predicted"/>
<dbReference type="AlphaFoldDB" id="A0AAW1S5R8"/>
<accession>A0AAW1S5R8</accession>
<feature type="domain" description="DUF7953" evidence="2">
    <location>
        <begin position="13"/>
        <end position="126"/>
    </location>
</feature>
<dbReference type="InterPro" id="IPR057713">
    <property type="entry name" value="DUF7953"/>
</dbReference>
<evidence type="ECO:0000256" key="1">
    <source>
        <dbReference type="SAM" id="Phobius"/>
    </source>
</evidence>